<feature type="compositionally biased region" description="Basic and acidic residues" evidence="6">
    <location>
        <begin position="74"/>
        <end position="85"/>
    </location>
</feature>
<dbReference type="InterPro" id="IPR008622">
    <property type="entry name" value="FliT"/>
</dbReference>
<keyword evidence="2" id="KW-0963">Cytoplasm</keyword>
<comment type="caution">
    <text evidence="7">The sequence shown here is derived from an EMBL/GenBank/DDBJ whole genome shotgun (WGS) entry which is preliminary data.</text>
</comment>
<dbReference type="Gene3D" id="1.20.58.380">
    <property type="entry name" value="Flagellar protein flit"/>
    <property type="match status" value="1"/>
</dbReference>
<gene>
    <name evidence="7" type="primary">fliT</name>
    <name evidence="8" type="ORF">SIK69_10535</name>
    <name evidence="7" type="ORF">SIL20_11135</name>
</gene>
<keyword evidence="7" id="KW-0282">Flagellum</keyword>
<evidence type="ECO:0000256" key="2">
    <source>
        <dbReference type="ARBA" id="ARBA00022490"/>
    </source>
</evidence>
<evidence type="ECO:0000256" key="6">
    <source>
        <dbReference type="SAM" id="MobiDB-lite"/>
    </source>
</evidence>
<sequence>MDDIQVMRYLARSLKQAASQHDWPKMQEVDAQIAALLTSLKGQGDDGAKREALHALQRVHQQVSHYCQQQSDALEEKMARTRRNQEGATAYAQFASAEDSGR</sequence>
<evidence type="ECO:0000313" key="8">
    <source>
        <dbReference type="EMBL" id="MDX6040620.1"/>
    </source>
</evidence>
<dbReference type="Pfam" id="PF05400">
    <property type="entry name" value="FliT"/>
    <property type="match status" value="1"/>
</dbReference>
<dbReference type="AlphaFoldDB" id="A0AAJ2S6J2"/>
<evidence type="ECO:0000256" key="5">
    <source>
        <dbReference type="ARBA" id="ARBA00093797"/>
    </source>
</evidence>
<keyword evidence="9" id="KW-1185">Reference proteome</keyword>
<dbReference type="RefSeq" id="WP_319628587.1">
    <property type="nucleotide sequence ID" value="NZ_JAWXRB010000030.1"/>
</dbReference>
<protein>
    <recommendedName>
        <fullName evidence="5">Flagellar protein FliT</fullName>
    </recommendedName>
</protein>
<evidence type="ECO:0000256" key="4">
    <source>
        <dbReference type="ARBA" id="ARBA00023186"/>
    </source>
</evidence>
<evidence type="ECO:0000313" key="9">
    <source>
        <dbReference type="Proteomes" id="UP001275664"/>
    </source>
</evidence>
<evidence type="ECO:0000313" key="10">
    <source>
        <dbReference type="Proteomes" id="UP001282336"/>
    </source>
</evidence>
<keyword evidence="4" id="KW-0143">Chaperone</keyword>
<evidence type="ECO:0000256" key="3">
    <source>
        <dbReference type="ARBA" id="ARBA00022795"/>
    </source>
</evidence>
<comment type="subcellular location">
    <subcellularLocation>
        <location evidence="1">Cytoplasm</location>
        <location evidence="1">Cytosol</location>
    </subcellularLocation>
</comment>
<keyword evidence="3" id="KW-1005">Bacterial flagellum biogenesis</keyword>
<dbReference type="Proteomes" id="UP001282336">
    <property type="component" value="Unassembled WGS sequence"/>
</dbReference>
<reference evidence="7 9" key="1">
    <citation type="submission" date="2023-11" db="EMBL/GenBank/DDBJ databases">
        <title>Scandinavium wanjuensis sp. nov., isolated from lettuce South Korea.</title>
        <authorList>
            <person name="Park J."/>
            <person name="Park S."/>
            <person name="Oh K.K."/>
            <person name="Cho G.S."/>
            <person name="Franz C.M.A.P."/>
        </authorList>
    </citation>
    <scope>NUCLEOTIDE SEQUENCE</scope>
    <source>
        <strain evidence="7">V105_12</strain>
        <strain evidence="8 9">V105_6</strain>
    </source>
</reference>
<dbReference type="EMBL" id="JAWXRD010000029">
    <property type="protein sequence ID" value="MDX6040620.1"/>
    <property type="molecule type" value="Genomic_DNA"/>
</dbReference>
<accession>A0AAJ2S6J2</accession>
<dbReference type="Proteomes" id="UP001275664">
    <property type="component" value="Unassembled WGS sequence"/>
</dbReference>
<proteinExistence type="predicted"/>
<keyword evidence="7" id="KW-0966">Cell projection</keyword>
<dbReference type="EMBL" id="JAWXRC010000025">
    <property type="protein sequence ID" value="MDX6032060.1"/>
    <property type="molecule type" value="Genomic_DNA"/>
</dbReference>
<evidence type="ECO:0000313" key="7">
    <source>
        <dbReference type="EMBL" id="MDX6032060.1"/>
    </source>
</evidence>
<dbReference type="GO" id="GO:0044781">
    <property type="term" value="P:bacterial-type flagellum organization"/>
    <property type="evidence" value="ECO:0007669"/>
    <property type="project" value="UniProtKB-KW"/>
</dbReference>
<name>A0AAJ2S6J2_9ENTR</name>
<keyword evidence="7" id="KW-0969">Cilium</keyword>
<evidence type="ECO:0000256" key="1">
    <source>
        <dbReference type="ARBA" id="ARBA00004514"/>
    </source>
</evidence>
<feature type="region of interest" description="Disordered" evidence="6">
    <location>
        <begin position="67"/>
        <end position="102"/>
    </location>
</feature>
<organism evidence="7 10">
    <name type="scientific">Scandinavium lactucae</name>
    <dbReference type="NCBI Taxonomy" id="3095028"/>
    <lineage>
        <taxon>Bacteria</taxon>
        <taxon>Pseudomonadati</taxon>
        <taxon>Pseudomonadota</taxon>
        <taxon>Gammaproteobacteria</taxon>
        <taxon>Enterobacterales</taxon>
        <taxon>Enterobacteriaceae</taxon>
        <taxon>Scandinavium</taxon>
    </lineage>
</organism>